<dbReference type="InterPro" id="IPR027417">
    <property type="entry name" value="P-loop_NTPase"/>
</dbReference>
<proteinExistence type="inferred from homology"/>
<keyword evidence="4" id="KW-0347">Helicase</keyword>
<comment type="similarity">
    <text evidence="1">Belongs to the helicase family. UvrD subfamily.</text>
</comment>
<name>A0A0W8F962_9ZZZZ</name>
<evidence type="ECO:0000256" key="3">
    <source>
        <dbReference type="ARBA" id="ARBA00022801"/>
    </source>
</evidence>
<dbReference type="GO" id="GO:0003677">
    <property type="term" value="F:DNA binding"/>
    <property type="evidence" value="ECO:0007669"/>
    <property type="project" value="UniProtKB-KW"/>
</dbReference>
<evidence type="ECO:0000256" key="8">
    <source>
        <dbReference type="ARBA" id="ARBA00034617"/>
    </source>
</evidence>
<dbReference type="Gene3D" id="3.40.50.300">
    <property type="entry name" value="P-loop containing nucleotide triphosphate hydrolases"/>
    <property type="match status" value="2"/>
</dbReference>
<sequence>MKTCADNFPTPEQKAVIDSNSRITVVRACPGSGKTRVFVESLKMRIDSWTKKNAGIASISFTNVAQEQIAEGIGKHLPYPHFIGTLDAFALRYVVRPFGHLVGLPKEGHRLIPSPLDEAIEYPEVEIDSSGQKISLFSIRFADGPLHKPNMKAKTFRGQIDIEPDYTSNILKKKKAEWRKRGRITHSDCQYISSLILCHPEFGKKVSELVTRRFPMILVDEFQDTNWFLGLALIELLRSPFLESGLVVGDPDQAIFEFGGANPDLFKDIENLPGAKSLPLNQTHRCPKKIAAIATALSDTGKQVLPRDNADQGSAIILVHDMEKIDRNKKVIANISKFCEEEDQLAIISRRELTLRTFLGESISSFRGVSHSGKNIENAVQMLRSDQSKVASHIVERELAWILFKNDSPSMNDLRDLDVDLIKWRRIIYQILKEASIDKKDETWNEWLLRIRKLILDSALDLNCEFDKRRISDNLKQNLKGNVLRKMAEHLESSDSLIERATIKTIHQVKGDEFECVVILVPKPSPNNSPCPSVEWWPDGPSEERRVAFVAASRAKKTLILCIHRDTYNALRTLRSDFVDNFEQIFLFERQHSLMEFL</sequence>
<evidence type="ECO:0000256" key="10">
    <source>
        <dbReference type="ARBA" id="ARBA00048988"/>
    </source>
</evidence>
<dbReference type="InterPro" id="IPR000212">
    <property type="entry name" value="DNA_helicase_UvrD/REP"/>
</dbReference>
<dbReference type="InterPro" id="IPR013986">
    <property type="entry name" value="DExx_box_DNA_helicase_dom_sf"/>
</dbReference>
<dbReference type="GO" id="GO:0016787">
    <property type="term" value="F:hydrolase activity"/>
    <property type="evidence" value="ECO:0007669"/>
    <property type="project" value="UniProtKB-KW"/>
</dbReference>
<dbReference type="SUPFAM" id="SSF52540">
    <property type="entry name" value="P-loop containing nucleoside triphosphate hydrolases"/>
    <property type="match status" value="1"/>
</dbReference>
<dbReference type="InterPro" id="IPR014016">
    <property type="entry name" value="UvrD-like_ATP-bd"/>
</dbReference>
<keyword evidence="2" id="KW-0547">Nucleotide-binding</keyword>
<keyword evidence="3" id="KW-0378">Hydrolase</keyword>
<dbReference type="GO" id="GO:0000725">
    <property type="term" value="P:recombinational repair"/>
    <property type="evidence" value="ECO:0007669"/>
    <property type="project" value="TreeGrafter"/>
</dbReference>
<dbReference type="EC" id="5.6.2.4" evidence="9"/>
<comment type="catalytic activity">
    <reaction evidence="8">
        <text>Couples ATP hydrolysis with the unwinding of duplex DNA by translocating in the 3'-5' direction.</text>
        <dbReference type="EC" id="5.6.2.4"/>
    </reaction>
</comment>
<evidence type="ECO:0000256" key="7">
    <source>
        <dbReference type="ARBA" id="ARBA00023235"/>
    </source>
</evidence>
<keyword evidence="7" id="KW-0413">Isomerase</keyword>
<evidence type="ECO:0000259" key="11">
    <source>
        <dbReference type="PROSITE" id="PS51198"/>
    </source>
</evidence>
<evidence type="ECO:0000256" key="1">
    <source>
        <dbReference type="ARBA" id="ARBA00009922"/>
    </source>
</evidence>
<dbReference type="AlphaFoldDB" id="A0A0W8F962"/>
<dbReference type="PANTHER" id="PTHR11070:SF2">
    <property type="entry name" value="ATP-DEPENDENT DNA HELICASE SRS2"/>
    <property type="match status" value="1"/>
</dbReference>
<keyword evidence="6" id="KW-0238">DNA-binding</keyword>
<accession>A0A0W8F962</accession>
<protein>
    <recommendedName>
        <fullName evidence="9">DNA 3'-5' helicase</fullName>
        <ecNumber evidence="9">5.6.2.4</ecNumber>
    </recommendedName>
</protein>
<evidence type="ECO:0000256" key="6">
    <source>
        <dbReference type="ARBA" id="ARBA00023125"/>
    </source>
</evidence>
<organism evidence="12">
    <name type="scientific">hydrocarbon metagenome</name>
    <dbReference type="NCBI Taxonomy" id="938273"/>
    <lineage>
        <taxon>unclassified sequences</taxon>
        <taxon>metagenomes</taxon>
        <taxon>ecological metagenomes</taxon>
    </lineage>
</organism>
<evidence type="ECO:0000256" key="5">
    <source>
        <dbReference type="ARBA" id="ARBA00022840"/>
    </source>
</evidence>
<dbReference type="GO" id="GO:0043138">
    <property type="term" value="F:3'-5' DNA helicase activity"/>
    <property type="evidence" value="ECO:0007669"/>
    <property type="project" value="UniProtKB-EC"/>
</dbReference>
<reference evidence="12" key="1">
    <citation type="journal article" date="2015" name="Proc. Natl. Acad. Sci. U.S.A.">
        <title>Networks of energetic and metabolic interactions define dynamics in microbial communities.</title>
        <authorList>
            <person name="Embree M."/>
            <person name="Liu J.K."/>
            <person name="Al-Bassam M.M."/>
            <person name="Zengler K."/>
        </authorList>
    </citation>
    <scope>NUCLEOTIDE SEQUENCE</scope>
</reference>
<evidence type="ECO:0000256" key="9">
    <source>
        <dbReference type="ARBA" id="ARBA00034808"/>
    </source>
</evidence>
<dbReference type="Gene3D" id="1.10.10.160">
    <property type="match status" value="1"/>
</dbReference>
<dbReference type="PANTHER" id="PTHR11070">
    <property type="entry name" value="UVRD / RECB / PCRA DNA HELICASE FAMILY MEMBER"/>
    <property type="match status" value="1"/>
</dbReference>
<dbReference type="GO" id="GO:0005524">
    <property type="term" value="F:ATP binding"/>
    <property type="evidence" value="ECO:0007669"/>
    <property type="project" value="UniProtKB-KW"/>
</dbReference>
<comment type="caution">
    <text evidence="12">The sequence shown here is derived from an EMBL/GenBank/DDBJ whole genome shotgun (WGS) entry which is preliminary data.</text>
</comment>
<evidence type="ECO:0000256" key="4">
    <source>
        <dbReference type="ARBA" id="ARBA00022806"/>
    </source>
</evidence>
<keyword evidence="5" id="KW-0067">ATP-binding</keyword>
<dbReference type="Pfam" id="PF00580">
    <property type="entry name" value="UvrD-helicase"/>
    <property type="match status" value="1"/>
</dbReference>
<dbReference type="Pfam" id="PF13361">
    <property type="entry name" value="UvrD_C"/>
    <property type="match status" value="1"/>
</dbReference>
<dbReference type="InterPro" id="IPR014017">
    <property type="entry name" value="DNA_helicase_UvrD-like_C"/>
</dbReference>
<evidence type="ECO:0000313" key="12">
    <source>
        <dbReference type="EMBL" id="KUG17342.1"/>
    </source>
</evidence>
<gene>
    <name evidence="12" type="ORF">ASZ90_012979</name>
</gene>
<feature type="domain" description="UvrD-like helicase ATP-binding" evidence="11">
    <location>
        <begin position="7"/>
        <end position="287"/>
    </location>
</feature>
<dbReference type="PROSITE" id="PS51198">
    <property type="entry name" value="UVRD_HELICASE_ATP_BIND"/>
    <property type="match status" value="1"/>
</dbReference>
<dbReference type="EMBL" id="LNQE01001449">
    <property type="protein sequence ID" value="KUG17342.1"/>
    <property type="molecule type" value="Genomic_DNA"/>
</dbReference>
<evidence type="ECO:0000256" key="2">
    <source>
        <dbReference type="ARBA" id="ARBA00022741"/>
    </source>
</evidence>
<comment type="catalytic activity">
    <reaction evidence="10">
        <text>ATP + H2O = ADP + phosphate + H(+)</text>
        <dbReference type="Rhea" id="RHEA:13065"/>
        <dbReference type="ChEBI" id="CHEBI:15377"/>
        <dbReference type="ChEBI" id="CHEBI:15378"/>
        <dbReference type="ChEBI" id="CHEBI:30616"/>
        <dbReference type="ChEBI" id="CHEBI:43474"/>
        <dbReference type="ChEBI" id="CHEBI:456216"/>
        <dbReference type="EC" id="5.6.2.4"/>
    </reaction>
</comment>